<organism evidence="1 2">
    <name type="scientific">Sphaerisporangium rhizosphaerae</name>
    <dbReference type="NCBI Taxonomy" id="2269375"/>
    <lineage>
        <taxon>Bacteria</taxon>
        <taxon>Bacillati</taxon>
        <taxon>Actinomycetota</taxon>
        <taxon>Actinomycetes</taxon>
        <taxon>Streptosporangiales</taxon>
        <taxon>Streptosporangiaceae</taxon>
        <taxon>Sphaerisporangium</taxon>
    </lineage>
</organism>
<evidence type="ECO:0000313" key="1">
    <source>
        <dbReference type="EMBL" id="MFC7381500.1"/>
    </source>
</evidence>
<dbReference type="PANTHER" id="PTHR39186">
    <property type="entry name" value="DUF2071 FAMILY PROTEIN"/>
    <property type="match status" value="1"/>
</dbReference>
<dbReference type="SUPFAM" id="SSF160104">
    <property type="entry name" value="Acetoacetate decarboxylase-like"/>
    <property type="match status" value="1"/>
</dbReference>
<accession>A0ABW2NZ87</accession>
<sequence>MRTTWSPKVSLPVMHQRWTALTFIHWRYPPATVQRLLPAGLTVETFDEAAYVGLVPFLMEGVRPPAVPALPWLSRFPETNVRTYVRDGDGRRGLWFLSLDAGRLPAVLAARAGFWLPYYWSRMAVRVEDGLYRYRCRRRWPGPAAARGDADVELGAPLTPEERDERVSFLTDRYRLFSVVAGRLVHAEVEHPPWPLRHARLRHLRQDLVRAAGLPDSGEEPLVHASAGVATRIGMWRPPRTAAPGHLH</sequence>
<proteinExistence type="predicted"/>
<reference evidence="2" key="1">
    <citation type="journal article" date="2019" name="Int. J. Syst. Evol. Microbiol.">
        <title>The Global Catalogue of Microorganisms (GCM) 10K type strain sequencing project: providing services to taxonomists for standard genome sequencing and annotation.</title>
        <authorList>
            <consortium name="The Broad Institute Genomics Platform"/>
            <consortium name="The Broad Institute Genome Sequencing Center for Infectious Disease"/>
            <person name="Wu L."/>
            <person name="Ma J."/>
        </authorList>
    </citation>
    <scope>NUCLEOTIDE SEQUENCE [LARGE SCALE GENOMIC DNA]</scope>
    <source>
        <strain evidence="2">CECT 7649</strain>
    </source>
</reference>
<gene>
    <name evidence="1" type="ORF">ACFQSB_04720</name>
</gene>
<dbReference type="InterPro" id="IPR023375">
    <property type="entry name" value="ADC_dom_sf"/>
</dbReference>
<dbReference type="PANTHER" id="PTHR39186:SF1">
    <property type="entry name" value="DUF2071 DOMAIN-CONTAINING PROTEIN"/>
    <property type="match status" value="1"/>
</dbReference>
<dbReference type="InterPro" id="IPR018644">
    <property type="entry name" value="DUF2071"/>
</dbReference>
<dbReference type="Proteomes" id="UP001596496">
    <property type="component" value="Unassembled WGS sequence"/>
</dbReference>
<dbReference type="EMBL" id="JBHTCG010000002">
    <property type="protein sequence ID" value="MFC7381500.1"/>
    <property type="molecule type" value="Genomic_DNA"/>
</dbReference>
<comment type="caution">
    <text evidence="1">The sequence shown here is derived from an EMBL/GenBank/DDBJ whole genome shotgun (WGS) entry which is preliminary data.</text>
</comment>
<name>A0ABW2NZ87_9ACTN</name>
<dbReference type="RefSeq" id="WP_380824423.1">
    <property type="nucleotide sequence ID" value="NZ_JBHTCG010000002.1"/>
</dbReference>
<dbReference type="Pfam" id="PF09844">
    <property type="entry name" value="DUF2071"/>
    <property type="match status" value="1"/>
</dbReference>
<keyword evidence="2" id="KW-1185">Reference proteome</keyword>
<protein>
    <submittedName>
        <fullName evidence="1">YqjF family protein</fullName>
    </submittedName>
</protein>
<evidence type="ECO:0000313" key="2">
    <source>
        <dbReference type="Proteomes" id="UP001596496"/>
    </source>
</evidence>